<dbReference type="SMART" id="SM01328">
    <property type="entry name" value="zf-3CxxC"/>
    <property type="match status" value="1"/>
</dbReference>
<dbReference type="EMBL" id="OV696694">
    <property type="protein sequence ID" value="CAH1274085.1"/>
    <property type="molecule type" value="Genomic_DNA"/>
</dbReference>
<evidence type="ECO:0000256" key="4">
    <source>
        <dbReference type="ARBA" id="ARBA00022723"/>
    </source>
</evidence>
<organism evidence="13 14">
    <name type="scientific">Branchiostoma lanceolatum</name>
    <name type="common">Common lancelet</name>
    <name type="synonym">Amphioxus lanceolatum</name>
    <dbReference type="NCBI Taxonomy" id="7740"/>
    <lineage>
        <taxon>Eukaryota</taxon>
        <taxon>Metazoa</taxon>
        <taxon>Chordata</taxon>
        <taxon>Cephalochordata</taxon>
        <taxon>Leptocardii</taxon>
        <taxon>Amphioxiformes</taxon>
        <taxon>Branchiostomatidae</taxon>
        <taxon>Branchiostoma</taxon>
    </lineage>
</organism>
<keyword evidence="7" id="KW-0862">Zinc</keyword>
<evidence type="ECO:0000256" key="9">
    <source>
        <dbReference type="ARBA" id="ARBA00022943"/>
    </source>
</evidence>
<feature type="compositionally biased region" description="Basic and acidic residues" evidence="11">
    <location>
        <begin position="162"/>
        <end position="180"/>
    </location>
</feature>
<dbReference type="GO" id="GO:0017148">
    <property type="term" value="P:negative regulation of translation"/>
    <property type="evidence" value="ECO:0007669"/>
    <property type="project" value="UniProtKB-ARBA"/>
</dbReference>
<evidence type="ECO:0000256" key="10">
    <source>
        <dbReference type="ARBA" id="ARBA00034699"/>
    </source>
</evidence>
<dbReference type="PANTHER" id="PTHR31054">
    <property type="entry name" value="ZYGOTE ARREST PROTEIN 1-LIKE ISOFORM X1"/>
    <property type="match status" value="1"/>
</dbReference>
<evidence type="ECO:0000256" key="8">
    <source>
        <dbReference type="ARBA" id="ARBA00022884"/>
    </source>
</evidence>
<dbReference type="Proteomes" id="UP000838412">
    <property type="component" value="Chromosome 9"/>
</dbReference>
<evidence type="ECO:0000256" key="6">
    <source>
        <dbReference type="ARBA" id="ARBA00022782"/>
    </source>
</evidence>
<evidence type="ECO:0000256" key="2">
    <source>
        <dbReference type="ARBA" id="ARBA00022473"/>
    </source>
</evidence>
<dbReference type="GO" id="GO:0048477">
    <property type="term" value="P:oogenesis"/>
    <property type="evidence" value="ECO:0007669"/>
    <property type="project" value="UniProtKB-KW"/>
</dbReference>
<dbReference type="AlphaFoldDB" id="A0A8K0AEU6"/>
<protein>
    <submittedName>
        <fullName evidence="13">ZAR1 protein</fullName>
    </submittedName>
</protein>
<keyword evidence="4" id="KW-0479">Metal-binding</keyword>
<dbReference type="GO" id="GO:0003729">
    <property type="term" value="F:mRNA binding"/>
    <property type="evidence" value="ECO:0007669"/>
    <property type="project" value="UniProtKB-ARBA"/>
</dbReference>
<evidence type="ECO:0000256" key="5">
    <source>
        <dbReference type="ARBA" id="ARBA00022771"/>
    </source>
</evidence>
<feature type="compositionally biased region" description="Polar residues" evidence="11">
    <location>
        <begin position="143"/>
        <end position="156"/>
    </location>
</feature>
<keyword evidence="3" id="KW-0963">Cytoplasm</keyword>
<accession>A0A8K0AEU6</accession>
<feature type="compositionally biased region" description="Basic and acidic residues" evidence="11">
    <location>
        <begin position="237"/>
        <end position="247"/>
    </location>
</feature>
<dbReference type="InterPro" id="IPR026775">
    <property type="entry name" value="Zar1"/>
</dbReference>
<evidence type="ECO:0000256" key="3">
    <source>
        <dbReference type="ARBA" id="ARBA00022490"/>
    </source>
</evidence>
<dbReference type="PANTHER" id="PTHR31054:SF3">
    <property type="entry name" value="ZYGOTE ARREST PROTEIN 1-LIKE"/>
    <property type="match status" value="1"/>
</dbReference>
<feature type="compositionally biased region" description="Basic residues" evidence="11">
    <location>
        <begin position="184"/>
        <end position="193"/>
    </location>
</feature>
<dbReference type="InterPro" id="IPR027377">
    <property type="entry name" value="ZAR1/RTP1-5-like_Znf-3CxxC"/>
</dbReference>
<feature type="compositionally biased region" description="Basic residues" evidence="11">
    <location>
        <begin position="90"/>
        <end position="100"/>
    </location>
</feature>
<comment type="similarity">
    <text evidence="10">Belongs to the ZAR1 family.</text>
</comment>
<dbReference type="GO" id="GO:0006412">
    <property type="term" value="P:translation"/>
    <property type="evidence" value="ECO:0007669"/>
    <property type="project" value="TreeGrafter"/>
</dbReference>
<keyword evidence="6" id="KW-0221">Differentiation</keyword>
<evidence type="ECO:0000256" key="11">
    <source>
        <dbReference type="SAM" id="MobiDB-lite"/>
    </source>
</evidence>
<evidence type="ECO:0000313" key="14">
    <source>
        <dbReference type="Proteomes" id="UP000838412"/>
    </source>
</evidence>
<feature type="region of interest" description="Disordered" evidence="11">
    <location>
        <begin position="24"/>
        <end position="46"/>
    </location>
</feature>
<keyword evidence="9" id="KW-0896">Oogenesis</keyword>
<feature type="region of interest" description="Disordered" evidence="11">
    <location>
        <begin position="59"/>
        <end position="277"/>
    </location>
</feature>
<dbReference type="GO" id="GO:0008270">
    <property type="term" value="F:zinc ion binding"/>
    <property type="evidence" value="ECO:0007669"/>
    <property type="project" value="UniProtKB-KW"/>
</dbReference>
<dbReference type="Pfam" id="PF13695">
    <property type="entry name" value="Zn_ribbon_3CxxC"/>
    <property type="match status" value="1"/>
</dbReference>
<comment type="subcellular location">
    <subcellularLocation>
        <location evidence="1">Cytoplasm</location>
        <location evidence="1">Cytoplasmic ribonucleoprotein granule</location>
    </subcellularLocation>
</comment>
<evidence type="ECO:0000259" key="12">
    <source>
        <dbReference type="SMART" id="SM01328"/>
    </source>
</evidence>
<keyword evidence="8" id="KW-0694">RNA-binding</keyword>
<name>A0A8K0AEU6_BRALA</name>
<proteinExistence type="inferred from homology"/>
<evidence type="ECO:0000313" key="13">
    <source>
        <dbReference type="EMBL" id="CAH1274085.1"/>
    </source>
</evidence>
<sequence>MDSKDRCIATSVFRSVVEAAMPERGTQFPLPEKGVQTPDHWPPPAPKSVVLWGTRYKHPQRPTLRVSALSPVQECSETEARDETPGRAGGGRRRRRRRRNSAAERGPNEQSQEKTRPRRRKKNPDPQAPLDETYETVPFDETYSVTSESGTEQFGTTAGDEENVKEAKAPSTDHQDERSMPKPQRTRTPRSRQKKGEDTAENLEDGMKETEVKEEARREETPTASPEDVKGVAGDTARTERSGRRLFSESSTGSTEHQDDCTSQDEDASGENKKSRKERKRLFFEQKYGYFHCHSCDWRWESAYVWCVAGTDKVYFKQDCRLCQNAINPYFVEGLYCGRCHGSPCKCPQRPRADMTMQYNQGESNARKLHRRELCHRCRDKPIPCNAIPSFKYQV</sequence>
<evidence type="ECO:0000256" key="1">
    <source>
        <dbReference type="ARBA" id="ARBA00004331"/>
    </source>
</evidence>
<evidence type="ECO:0000256" key="7">
    <source>
        <dbReference type="ARBA" id="ARBA00022833"/>
    </source>
</evidence>
<dbReference type="OrthoDB" id="9885288at2759"/>
<gene>
    <name evidence="13" type="primary">ZAR1</name>
    <name evidence="13" type="ORF">BLAG_LOCUS25212</name>
</gene>
<keyword evidence="5" id="KW-0863">Zinc-finger</keyword>
<reference evidence="13" key="1">
    <citation type="submission" date="2022-01" db="EMBL/GenBank/DDBJ databases">
        <authorList>
            <person name="Braso-Vives M."/>
        </authorList>
    </citation>
    <scope>NUCLEOTIDE SEQUENCE</scope>
</reference>
<feature type="compositionally biased region" description="Basic and acidic residues" evidence="11">
    <location>
        <begin position="205"/>
        <end position="221"/>
    </location>
</feature>
<keyword evidence="14" id="KW-1185">Reference proteome</keyword>
<dbReference type="GO" id="GO:0036464">
    <property type="term" value="C:cytoplasmic ribonucleoprotein granule"/>
    <property type="evidence" value="ECO:0007669"/>
    <property type="project" value="UniProtKB-SubCell"/>
</dbReference>
<feature type="domain" description="3CxxC-type" evidence="12">
    <location>
        <begin position="286"/>
        <end position="381"/>
    </location>
</feature>
<keyword evidence="2" id="KW-0217">Developmental protein</keyword>